<evidence type="ECO:0000256" key="2">
    <source>
        <dbReference type="ARBA" id="ARBA00023015"/>
    </source>
</evidence>
<gene>
    <name evidence="6" type="ORF">SAMN05216481_11787</name>
</gene>
<dbReference type="PANTHER" id="PTHR30126">
    <property type="entry name" value="HTH-TYPE TRANSCRIPTIONAL REGULATOR"/>
    <property type="match status" value="1"/>
</dbReference>
<dbReference type="GO" id="GO:0000976">
    <property type="term" value="F:transcription cis-regulatory region binding"/>
    <property type="evidence" value="ECO:0007669"/>
    <property type="project" value="TreeGrafter"/>
</dbReference>
<dbReference type="InterPro" id="IPR000847">
    <property type="entry name" value="LysR_HTH_N"/>
</dbReference>
<evidence type="ECO:0000256" key="3">
    <source>
        <dbReference type="ARBA" id="ARBA00023163"/>
    </source>
</evidence>
<comment type="similarity">
    <text evidence="1">Belongs to the LysR transcriptional regulatory family.</text>
</comment>
<reference evidence="6 7" key="1">
    <citation type="submission" date="2016-10" db="EMBL/GenBank/DDBJ databases">
        <authorList>
            <person name="de Groot N.N."/>
        </authorList>
    </citation>
    <scope>NUCLEOTIDE SEQUENCE [LARGE SCALE GENOMIC DNA]</scope>
    <source>
        <strain evidence="6 7">CGMCC 4.3519</strain>
    </source>
</reference>
<dbReference type="PANTHER" id="PTHR30126:SF39">
    <property type="entry name" value="HTH-TYPE TRANSCRIPTIONAL REGULATOR CYSL"/>
    <property type="match status" value="1"/>
</dbReference>
<proteinExistence type="inferred from homology"/>
<dbReference type="PRINTS" id="PR00039">
    <property type="entry name" value="HTHLYSR"/>
</dbReference>
<feature type="domain" description="HTH lysR-type" evidence="5">
    <location>
        <begin position="1"/>
        <end position="58"/>
    </location>
</feature>
<dbReference type="GO" id="GO:0003700">
    <property type="term" value="F:DNA-binding transcription factor activity"/>
    <property type="evidence" value="ECO:0007669"/>
    <property type="project" value="InterPro"/>
</dbReference>
<dbReference type="SUPFAM" id="SSF46785">
    <property type="entry name" value="Winged helix' DNA-binding domain"/>
    <property type="match status" value="1"/>
</dbReference>
<keyword evidence="2" id="KW-0805">Transcription regulation</keyword>
<evidence type="ECO:0000313" key="7">
    <source>
        <dbReference type="Proteomes" id="UP000199055"/>
    </source>
</evidence>
<dbReference type="InterPro" id="IPR036388">
    <property type="entry name" value="WH-like_DNA-bd_sf"/>
</dbReference>
<keyword evidence="3" id="KW-0804">Transcription</keyword>
<sequence>MHEREFRAFVSIAETGRMDVAARQLGYSQPAITYQIQCLERSLGFKLFTRHPSGARLTGDGHMILPSVRAVLMLIDSIRDPRGGHTGEHEAEAEAGEAPGGTAVPMVRQRTA</sequence>
<dbReference type="EMBL" id="FOET01000017">
    <property type="protein sequence ID" value="SEQ85613.1"/>
    <property type="molecule type" value="Genomic_DNA"/>
</dbReference>
<dbReference type="PROSITE" id="PS50931">
    <property type="entry name" value="HTH_LYSR"/>
    <property type="match status" value="1"/>
</dbReference>
<dbReference type="InterPro" id="IPR036390">
    <property type="entry name" value="WH_DNA-bd_sf"/>
</dbReference>
<organism evidence="6 7">
    <name type="scientific">Streptomyces radiopugnans</name>
    <dbReference type="NCBI Taxonomy" id="403935"/>
    <lineage>
        <taxon>Bacteria</taxon>
        <taxon>Bacillati</taxon>
        <taxon>Actinomycetota</taxon>
        <taxon>Actinomycetes</taxon>
        <taxon>Kitasatosporales</taxon>
        <taxon>Streptomycetaceae</taxon>
        <taxon>Streptomyces</taxon>
    </lineage>
</organism>
<dbReference type="STRING" id="403935.SAMN05216481_11787"/>
<dbReference type="Gene3D" id="1.10.10.10">
    <property type="entry name" value="Winged helix-like DNA-binding domain superfamily/Winged helix DNA-binding domain"/>
    <property type="match status" value="1"/>
</dbReference>
<evidence type="ECO:0000256" key="4">
    <source>
        <dbReference type="SAM" id="MobiDB-lite"/>
    </source>
</evidence>
<evidence type="ECO:0000259" key="5">
    <source>
        <dbReference type="PROSITE" id="PS50931"/>
    </source>
</evidence>
<protein>
    <submittedName>
        <fullName evidence="6">Regulatory helix-turn-helix protein, lysR family</fullName>
    </submittedName>
</protein>
<feature type="region of interest" description="Disordered" evidence="4">
    <location>
        <begin position="79"/>
        <end position="112"/>
    </location>
</feature>
<name>A0A1H9JFP0_9ACTN</name>
<feature type="compositionally biased region" description="Basic and acidic residues" evidence="4">
    <location>
        <begin position="79"/>
        <end position="92"/>
    </location>
</feature>
<dbReference type="Pfam" id="PF00126">
    <property type="entry name" value="HTH_1"/>
    <property type="match status" value="1"/>
</dbReference>
<dbReference type="AlphaFoldDB" id="A0A1H9JFP0"/>
<accession>A0A1H9JFP0</accession>
<evidence type="ECO:0000256" key="1">
    <source>
        <dbReference type="ARBA" id="ARBA00009437"/>
    </source>
</evidence>
<dbReference type="Proteomes" id="UP000199055">
    <property type="component" value="Unassembled WGS sequence"/>
</dbReference>
<keyword evidence="7" id="KW-1185">Reference proteome</keyword>
<evidence type="ECO:0000313" key="6">
    <source>
        <dbReference type="EMBL" id="SEQ85613.1"/>
    </source>
</evidence>